<keyword evidence="7 10" id="KW-0812">Transmembrane</keyword>
<dbReference type="AlphaFoldDB" id="A0AA37SSJ2"/>
<evidence type="ECO:0000256" key="4">
    <source>
        <dbReference type="ARBA" id="ARBA00017522"/>
    </source>
</evidence>
<feature type="transmembrane region" description="Helical" evidence="10">
    <location>
        <begin position="163"/>
        <end position="182"/>
    </location>
</feature>
<comment type="similarity">
    <text evidence="3">Belongs to the nicotinamide ribonucleoside (NR) uptake permease (TC 4.B.1) family.</text>
</comment>
<gene>
    <name evidence="11" type="ORF">GCM10007940_38230</name>
</gene>
<name>A0AA37SSJ2_9BACT</name>
<keyword evidence="5" id="KW-0813">Transport</keyword>
<dbReference type="GO" id="GO:0034257">
    <property type="term" value="F:nicotinamide riboside transmembrane transporter activity"/>
    <property type="evidence" value="ECO:0007669"/>
    <property type="project" value="InterPro"/>
</dbReference>
<feature type="transmembrane region" description="Helical" evidence="10">
    <location>
        <begin position="89"/>
        <end position="108"/>
    </location>
</feature>
<evidence type="ECO:0000313" key="11">
    <source>
        <dbReference type="EMBL" id="GLR19207.1"/>
    </source>
</evidence>
<keyword evidence="12" id="KW-1185">Reference proteome</keyword>
<dbReference type="InterPro" id="IPR006419">
    <property type="entry name" value="NMN_transpt_PnuC"/>
</dbReference>
<evidence type="ECO:0000313" key="12">
    <source>
        <dbReference type="Proteomes" id="UP001156666"/>
    </source>
</evidence>
<reference evidence="11" key="2">
    <citation type="submission" date="2023-01" db="EMBL/GenBank/DDBJ databases">
        <title>Draft genome sequence of Portibacter lacus strain NBRC 108769.</title>
        <authorList>
            <person name="Sun Q."/>
            <person name="Mori K."/>
        </authorList>
    </citation>
    <scope>NUCLEOTIDE SEQUENCE</scope>
    <source>
        <strain evidence="11">NBRC 108769</strain>
    </source>
</reference>
<evidence type="ECO:0000256" key="8">
    <source>
        <dbReference type="ARBA" id="ARBA00022989"/>
    </source>
</evidence>
<feature type="transmembrane region" description="Helical" evidence="10">
    <location>
        <begin position="141"/>
        <end position="157"/>
    </location>
</feature>
<feature type="transmembrane region" description="Helical" evidence="10">
    <location>
        <begin position="6"/>
        <end position="25"/>
    </location>
</feature>
<dbReference type="PANTHER" id="PTHR36122:SF2">
    <property type="entry name" value="NICOTINAMIDE RIBOSIDE TRANSPORTER PNUC"/>
    <property type="match status" value="1"/>
</dbReference>
<dbReference type="GO" id="GO:0005886">
    <property type="term" value="C:plasma membrane"/>
    <property type="evidence" value="ECO:0007669"/>
    <property type="project" value="UniProtKB-SubCell"/>
</dbReference>
<feature type="transmembrane region" description="Helical" evidence="10">
    <location>
        <begin position="114"/>
        <end position="134"/>
    </location>
</feature>
<comment type="subcellular location">
    <subcellularLocation>
        <location evidence="2">Cell membrane</location>
        <topology evidence="2">Multi-pass membrane protein</topology>
    </subcellularLocation>
</comment>
<evidence type="ECO:0000256" key="10">
    <source>
        <dbReference type="SAM" id="Phobius"/>
    </source>
</evidence>
<dbReference type="Pfam" id="PF04973">
    <property type="entry name" value="NMN_transporter"/>
    <property type="match status" value="1"/>
</dbReference>
<proteinExistence type="inferred from homology"/>
<sequence>MIETLSSFSWIEWIGLITGVIYVVLSAQNKVSCWYFGIVSCACIAYHDFFGGIKLYSDGVLQLFYIVMGVVGLLKWREVSIDFKADWKSHLISIVGGSILSVLYGYLMGKFSDASFPMIDAFTTVFSIIATIYLVNRQLSAWIYFVIIDAVMTYLFYVRGWELYALLYLIFTLVAIYAVWNWTRLFRTNLNS</sequence>
<dbReference type="RefSeq" id="WP_235292102.1">
    <property type="nucleotide sequence ID" value="NZ_BSOH01000027.1"/>
</dbReference>
<evidence type="ECO:0000256" key="7">
    <source>
        <dbReference type="ARBA" id="ARBA00022692"/>
    </source>
</evidence>
<keyword evidence="6" id="KW-1003">Cell membrane</keyword>
<evidence type="ECO:0000256" key="5">
    <source>
        <dbReference type="ARBA" id="ARBA00022448"/>
    </source>
</evidence>
<feature type="transmembrane region" description="Helical" evidence="10">
    <location>
        <begin position="32"/>
        <end position="53"/>
    </location>
</feature>
<evidence type="ECO:0000256" key="6">
    <source>
        <dbReference type="ARBA" id="ARBA00022475"/>
    </source>
</evidence>
<dbReference type="PANTHER" id="PTHR36122">
    <property type="entry name" value="NICOTINAMIDE RIBOSIDE TRANSPORTER PNUC"/>
    <property type="match status" value="1"/>
</dbReference>
<protein>
    <recommendedName>
        <fullName evidence="4">Nicotinamide riboside transporter PnuC</fullName>
    </recommendedName>
</protein>
<dbReference type="NCBIfam" id="TIGR01528">
    <property type="entry name" value="NMN_trans_PnuC"/>
    <property type="match status" value="1"/>
</dbReference>
<accession>A0AA37SSJ2</accession>
<dbReference type="EMBL" id="BSOH01000027">
    <property type="protein sequence ID" value="GLR19207.1"/>
    <property type="molecule type" value="Genomic_DNA"/>
</dbReference>
<comment type="function">
    <text evidence="1">Required for nicotinamide riboside transport across the inner membrane.</text>
</comment>
<keyword evidence="8 10" id="KW-1133">Transmembrane helix</keyword>
<reference evidence="11" key="1">
    <citation type="journal article" date="2014" name="Int. J. Syst. Evol. Microbiol.">
        <title>Complete genome sequence of Corynebacterium casei LMG S-19264T (=DSM 44701T), isolated from a smear-ripened cheese.</title>
        <authorList>
            <consortium name="US DOE Joint Genome Institute (JGI-PGF)"/>
            <person name="Walter F."/>
            <person name="Albersmeier A."/>
            <person name="Kalinowski J."/>
            <person name="Ruckert C."/>
        </authorList>
    </citation>
    <scope>NUCLEOTIDE SEQUENCE</scope>
    <source>
        <strain evidence="11">NBRC 108769</strain>
    </source>
</reference>
<organism evidence="11 12">
    <name type="scientific">Portibacter lacus</name>
    <dbReference type="NCBI Taxonomy" id="1099794"/>
    <lineage>
        <taxon>Bacteria</taxon>
        <taxon>Pseudomonadati</taxon>
        <taxon>Bacteroidota</taxon>
        <taxon>Saprospiria</taxon>
        <taxon>Saprospirales</taxon>
        <taxon>Haliscomenobacteraceae</taxon>
        <taxon>Portibacter</taxon>
    </lineage>
</organism>
<evidence type="ECO:0000256" key="3">
    <source>
        <dbReference type="ARBA" id="ARBA00006669"/>
    </source>
</evidence>
<feature type="transmembrane region" description="Helical" evidence="10">
    <location>
        <begin position="59"/>
        <end position="77"/>
    </location>
</feature>
<evidence type="ECO:0000256" key="9">
    <source>
        <dbReference type="ARBA" id="ARBA00023136"/>
    </source>
</evidence>
<evidence type="ECO:0000256" key="1">
    <source>
        <dbReference type="ARBA" id="ARBA00002672"/>
    </source>
</evidence>
<comment type="caution">
    <text evidence="11">The sequence shown here is derived from an EMBL/GenBank/DDBJ whole genome shotgun (WGS) entry which is preliminary data.</text>
</comment>
<dbReference type="Proteomes" id="UP001156666">
    <property type="component" value="Unassembled WGS sequence"/>
</dbReference>
<keyword evidence="9 10" id="KW-0472">Membrane</keyword>
<evidence type="ECO:0000256" key="2">
    <source>
        <dbReference type="ARBA" id="ARBA00004651"/>
    </source>
</evidence>